<gene>
    <name evidence="3" type="ORF">OKIOD_LOCUS10293</name>
</gene>
<feature type="compositionally biased region" description="Polar residues" evidence="1">
    <location>
        <begin position="494"/>
        <end position="519"/>
    </location>
</feature>
<feature type="domain" description="MCM3-like winged helix" evidence="2">
    <location>
        <begin position="1472"/>
        <end position="1540"/>
    </location>
</feature>
<sequence length="1543" mass="176063">MRLYTLRDFSQTTDDAESCSCREQRLQTLRWNLVADNAQRINSDLSRIEYNSPRQMWARSYHQPRYVPPAVRLPTPTSTSVCTPSVTSLQPAAVFPTTSANQMESHLRDFDDSTRIIPPEQAAAASYYQENLTADLDVMMATQPEFCLSAENPVQYEIPFVDESGLQFDQFSPIGSFLRGDFISELFEAEPLPRDSLTTSSTSDDAFPPNDVAEEALSHLLPDRLQKIHQKALMKEKKLGDSMVFPLKLRHKATQHCRELQLLFPKDAALLNSLVENKIQSFDELKNLVFSIEQLNEGRQRTTLEMICKRQQKVFTVTEIHQFIKKALLHELRTARFGSRINGLWEIEIGFPILKYKQCDRCADYVYVGRAGDSSKIYQKHRSSCSGKLCHGCQDTFGSIESYNNHLSSCSRDHEVEVIVKEMDQRHQKFPNQYWKCCYELKNKLAGLQSNQHHSKCQLSICRKCWIRVPREHLELHEETHIDVNQDDVDQLETTDSGMNQGDMSPPSQVAHSQGSLGNDDQAAESQGSQEGQSSSKAESKAQSYPSDASSGFKASVREPLIKKAEEEVRTAISLLTTAEKNRLLYQFIDGNCASSEVESLNAQLLQASAFKTATANLPKSVKTQIIKNLTPSKPSKKILSGLSKFFGRRQDRVLKMKNAKNEAYRSKDQLRNVSMELLINLDQFLKSNSFCDPSKRGYVTISTKNVKDDTIFAFYKKNCHLTKTAKRGLEKFESPRLVLEKPLKTLYFSFLAAFPEYEHLSFKHFKDMCPFYIYEEHDRSRRICACLKERHTNLNNFIDAINRIGETARANERLGAIGAELATLSIDVILNESTCRLGPNATTIVDCIRNRNGSCFQHMKKTTGCSHCLHQDCTGVDKWIQEKIENHWAPLINEYGSMKIGVSRFESVDKGDPRCSFISETEVGSGKITVKEVFEHVQARFRSYLEHWVDKNENEQELKTLDDSPVPAGVLQVESDYASKTRLKANTETQSAFLSSEGNINVLTSVVKFTIDGKPMKYYFHFFASHKCNRNVRYSEGIILQELRQRGFTFDSLMRISDNAPSEFKSYEIINQLRDTDVDIPTCLVYKTPVHGKSSVDGAHTAVNNYLRKATLYNLASNIPDAIKYCQERESEKDDERDDKEEFQGRIFAQIPSDLVASKRNDLVRIPSISSASMIKFESGVFDVKSHVCTCEFCRAGRIHDSESGKQVEVTIKKKQTMSLRNVAKDEHIMSYRYRDDITALADDFLSSRTDQDTSLILVPVVTKPTSTNQLHHLTLIRVCSEQYEIQILDTSLDRMDQRERHRLITISHRIAALIESDAPLTDYENWDISFAKNIPSSSEFCAPLLLEICRQELSQHPKPVEMDSIRSIMTDQLRLIDHPVLKLTSSDDKENAEVPKQRKRKLDFSMPFGSVENLAPKRRSQRLSGQADSIRRNIPSKSTFSEQSTSSTVHTPDFMQEETILMQPLRATPKISDARREHFVSTLNDLFIENLPIEVVSMETLRSTINKDLEDKFTDSEIDHILEEMQRREEVRLENNDIRLA</sequence>
<evidence type="ECO:0000313" key="3">
    <source>
        <dbReference type="EMBL" id="CAG5104774.1"/>
    </source>
</evidence>
<keyword evidence="4" id="KW-1185">Reference proteome</keyword>
<dbReference type="Pfam" id="PF23191">
    <property type="entry name" value="WHD_MCM3_C"/>
    <property type="match status" value="1"/>
</dbReference>
<feature type="region of interest" description="Disordered" evidence="1">
    <location>
        <begin position="485"/>
        <end position="553"/>
    </location>
</feature>
<evidence type="ECO:0000256" key="1">
    <source>
        <dbReference type="SAM" id="MobiDB-lite"/>
    </source>
</evidence>
<organism evidence="3 4">
    <name type="scientific">Oikopleura dioica</name>
    <name type="common">Tunicate</name>
    <dbReference type="NCBI Taxonomy" id="34765"/>
    <lineage>
        <taxon>Eukaryota</taxon>
        <taxon>Metazoa</taxon>
        <taxon>Chordata</taxon>
        <taxon>Tunicata</taxon>
        <taxon>Appendicularia</taxon>
        <taxon>Copelata</taxon>
        <taxon>Oikopleuridae</taxon>
        <taxon>Oikopleura</taxon>
    </lineage>
</organism>
<proteinExistence type="predicted"/>
<accession>A0ABN7SSF9</accession>
<evidence type="ECO:0000313" key="4">
    <source>
        <dbReference type="Proteomes" id="UP001158576"/>
    </source>
</evidence>
<feature type="compositionally biased region" description="Low complexity" evidence="1">
    <location>
        <begin position="524"/>
        <end position="544"/>
    </location>
</feature>
<dbReference type="EMBL" id="OU015566">
    <property type="protein sequence ID" value="CAG5104774.1"/>
    <property type="molecule type" value="Genomic_DNA"/>
</dbReference>
<dbReference type="Proteomes" id="UP001158576">
    <property type="component" value="Chromosome 1"/>
</dbReference>
<reference evidence="3 4" key="1">
    <citation type="submission" date="2021-04" db="EMBL/GenBank/DDBJ databases">
        <authorList>
            <person name="Bliznina A."/>
        </authorList>
    </citation>
    <scope>NUCLEOTIDE SEQUENCE [LARGE SCALE GENOMIC DNA]</scope>
</reference>
<dbReference type="InterPro" id="IPR056575">
    <property type="entry name" value="WH_MCM3_C"/>
</dbReference>
<name>A0ABN7SSF9_OIKDI</name>
<protein>
    <submittedName>
        <fullName evidence="3">Oidioi.mRNA.OKI2018_I69.chr1.g1528.t1.cds</fullName>
    </submittedName>
</protein>
<evidence type="ECO:0000259" key="2">
    <source>
        <dbReference type="Pfam" id="PF23191"/>
    </source>
</evidence>